<dbReference type="InterPro" id="IPR019692">
    <property type="entry name" value="CFP-6_PH"/>
</dbReference>
<name>A0AAW9SQL0_CORAY</name>
<dbReference type="RefSeq" id="WP_256881328.1">
    <property type="nucleotide sequence ID" value="NZ_JAFJMG010000008.1"/>
</dbReference>
<dbReference type="EMBL" id="JASOOY020000005">
    <property type="protein sequence ID" value="MEO3716308.1"/>
    <property type="molecule type" value="Genomic_DNA"/>
</dbReference>
<feature type="domain" description="Low molecular weight protein antigen 6 PH" evidence="3">
    <location>
        <begin position="58"/>
        <end position="129"/>
    </location>
</feature>
<evidence type="ECO:0000313" key="4">
    <source>
        <dbReference type="EMBL" id="MEO3716308.1"/>
    </source>
</evidence>
<gene>
    <name evidence="4" type="ORF">QP460_001705</name>
</gene>
<keyword evidence="2" id="KW-0472">Membrane</keyword>
<evidence type="ECO:0000313" key="5">
    <source>
        <dbReference type="Proteomes" id="UP001223646"/>
    </source>
</evidence>
<organism evidence="4 5">
    <name type="scientific">Corynebacterium amycolatum</name>
    <dbReference type="NCBI Taxonomy" id="43765"/>
    <lineage>
        <taxon>Bacteria</taxon>
        <taxon>Bacillati</taxon>
        <taxon>Actinomycetota</taxon>
        <taxon>Actinomycetes</taxon>
        <taxon>Mycobacteriales</taxon>
        <taxon>Corynebacteriaceae</taxon>
        <taxon>Corynebacterium</taxon>
    </lineage>
</organism>
<keyword evidence="2" id="KW-0812">Transmembrane</keyword>
<dbReference type="Pfam" id="PF10756">
    <property type="entry name" value="bPH_6"/>
    <property type="match status" value="1"/>
</dbReference>
<sequence length="182" mass="19922">MTDSTPQPKIATQRFRPQKTHLFIVAFMLVLCVIATGFAPWLAVTFLAPLIYTLWIFRVRTTVGPRGITAVYLLAKRRSVPWSEFAGIFFNKGGRAFAVTKSDERIALPAISFNSLPELKEATGGLIPDPIASARMAENDKVEVFDRDGYSVMKKVSEVEADAKAKSAKAKGAKPKGDTSAE</sequence>
<feature type="transmembrane region" description="Helical" evidence="2">
    <location>
        <begin position="21"/>
        <end position="43"/>
    </location>
</feature>
<evidence type="ECO:0000256" key="1">
    <source>
        <dbReference type="SAM" id="MobiDB-lite"/>
    </source>
</evidence>
<dbReference type="AlphaFoldDB" id="A0AAW9SQL0"/>
<reference evidence="4" key="1">
    <citation type="submission" date="2023-05" db="EMBL/GenBank/DDBJ databases">
        <authorList>
            <person name="Du J."/>
        </authorList>
    </citation>
    <scope>NUCLEOTIDE SEQUENCE</scope>
    <source>
        <strain evidence="4">UMB1064</strain>
    </source>
</reference>
<feature type="region of interest" description="Disordered" evidence="1">
    <location>
        <begin position="161"/>
        <end position="182"/>
    </location>
</feature>
<keyword evidence="2" id="KW-1133">Transmembrane helix</keyword>
<dbReference type="Proteomes" id="UP001223646">
    <property type="component" value="Unassembled WGS sequence"/>
</dbReference>
<proteinExistence type="predicted"/>
<comment type="caution">
    <text evidence="4">The sequence shown here is derived from an EMBL/GenBank/DDBJ whole genome shotgun (WGS) entry which is preliminary data.</text>
</comment>
<accession>A0AAW9SQL0</accession>
<evidence type="ECO:0000259" key="3">
    <source>
        <dbReference type="Pfam" id="PF10756"/>
    </source>
</evidence>
<protein>
    <submittedName>
        <fullName evidence="4">PH domain-containing protein</fullName>
    </submittedName>
</protein>
<evidence type="ECO:0000256" key="2">
    <source>
        <dbReference type="SAM" id="Phobius"/>
    </source>
</evidence>
<reference evidence="4" key="2">
    <citation type="submission" date="2024-05" db="EMBL/GenBank/DDBJ databases">
        <authorList>
            <person name="Wolfe A."/>
        </authorList>
    </citation>
    <scope>NUCLEOTIDE SEQUENCE</scope>
    <source>
        <strain evidence="4">UMB1064</strain>
    </source>
</reference>